<keyword evidence="2 4" id="KW-0863">Zinc-finger</keyword>
<evidence type="ECO:0000259" key="6">
    <source>
        <dbReference type="PROSITE" id="PS50135"/>
    </source>
</evidence>
<dbReference type="GO" id="GO:0006357">
    <property type="term" value="P:regulation of transcription by RNA polymerase II"/>
    <property type="evidence" value="ECO:0007669"/>
    <property type="project" value="TreeGrafter"/>
</dbReference>
<dbReference type="EMBL" id="CP144691">
    <property type="protein sequence ID" value="WVY94774.1"/>
    <property type="molecule type" value="Genomic_DNA"/>
</dbReference>
<dbReference type="Proteomes" id="UP001374535">
    <property type="component" value="Chromosome 10"/>
</dbReference>
<evidence type="ECO:0000313" key="8">
    <source>
        <dbReference type="Proteomes" id="UP001374535"/>
    </source>
</evidence>
<evidence type="ECO:0000256" key="2">
    <source>
        <dbReference type="ARBA" id="ARBA00022771"/>
    </source>
</evidence>
<feature type="compositionally biased region" description="Basic and acidic residues" evidence="5">
    <location>
        <begin position="159"/>
        <end position="183"/>
    </location>
</feature>
<protein>
    <recommendedName>
        <fullName evidence="6">ZZ-type domain-containing protein</fullName>
    </recommendedName>
</protein>
<feature type="domain" description="ZZ-type" evidence="6">
    <location>
        <begin position="51"/>
        <end position="104"/>
    </location>
</feature>
<dbReference type="GO" id="GO:0008270">
    <property type="term" value="F:zinc ion binding"/>
    <property type="evidence" value="ECO:0007669"/>
    <property type="project" value="UniProtKB-KW"/>
</dbReference>
<feature type="region of interest" description="Disordered" evidence="5">
    <location>
        <begin position="159"/>
        <end position="207"/>
    </location>
</feature>
<feature type="compositionally biased region" description="Basic and acidic residues" evidence="5">
    <location>
        <begin position="190"/>
        <end position="207"/>
    </location>
</feature>
<evidence type="ECO:0000256" key="5">
    <source>
        <dbReference type="SAM" id="MobiDB-lite"/>
    </source>
</evidence>
<organism evidence="7 8">
    <name type="scientific">Vigna mungo</name>
    <name type="common">Black gram</name>
    <name type="synonym">Phaseolus mungo</name>
    <dbReference type="NCBI Taxonomy" id="3915"/>
    <lineage>
        <taxon>Eukaryota</taxon>
        <taxon>Viridiplantae</taxon>
        <taxon>Streptophyta</taxon>
        <taxon>Embryophyta</taxon>
        <taxon>Tracheophyta</taxon>
        <taxon>Spermatophyta</taxon>
        <taxon>Magnoliopsida</taxon>
        <taxon>eudicotyledons</taxon>
        <taxon>Gunneridae</taxon>
        <taxon>Pentapetalae</taxon>
        <taxon>rosids</taxon>
        <taxon>fabids</taxon>
        <taxon>Fabales</taxon>
        <taxon>Fabaceae</taxon>
        <taxon>Papilionoideae</taxon>
        <taxon>50 kb inversion clade</taxon>
        <taxon>NPAAA clade</taxon>
        <taxon>indigoferoid/millettioid clade</taxon>
        <taxon>Phaseoleae</taxon>
        <taxon>Vigna</taxon>
    </lineage>
</organism>
<evidence type="ECO:0000256" key="3">
    <source>
        <dbReference type="ARBA" id="ARBA00022833"/>
    </source>
</evidence>
<evidence type="ECO:0000313" key="7">
    <source>
        <dbReference type="EMBL" id="WVY94774.1"/>
    </source>
</evidence>
<keyword evidence="1" id="KW-0479">Metal-binding</keyword>
<dbReference type="Gene3D" id="3.30.60.90">
    <property type="match status" value="1"/>
</dbReference>
<reference evidence="7 8" key="1">
    <citation type="journal article" date="2023" name="Life. Sci Alliance">
        <title>Evolutionary insights into 3D genome organization and epigenetic landscape of Vigna mungo.</title>
        <authorList>
            <person name="Junaid A."/>
            <person name="Singh B."/>
            <person name="Bhatia S."/>
        </authorList>
    </citation>
    <scope>NUCLEOTIDE SEQUENCE [LARGE SCALE GENOMIC DNA]</scope>
    <source>
        <strain evidence="7">Urdbean</strain>
    </source>
</reference>
<dbReference type="CDD" id="cd02335">
    <property type="entry name" value="ZZ_ADA2"/>
    <property type="match status" value="1"/>
</dbReference>
<dbReference type="PANTHER" id="PTHR12374">
    <property type="entry name" value="TRANSCRIPTIONAL ADAPTOR 2 ADA2 -RELATED"/>
    <property type="match status" value="1"/>
</dbReference>
<dbReference type="InterPro" id="IPR043145">
    <property type="entry name" value="Znf_ZZ_sf"/>
</dbReference>
<accession>A0AAQ3MQ53</accession>
<dbReference type="AlphaFoldDB" id="A0AAQ3MQ53"/>
<name>A0AAQ3MQ53_VIGMU</name>
<dbReference type="GO" id="GO:0003682">
    <property type="term" value="F:chromatin binding"/>
    <property type="evidence" value="ECO:0007669"/>
    <property type="project" value="TreeGrafter"/>
</dbReference>
<keyword evidence="8" id="KW-1185">Reference proteome</keyword>
<proteinExistence type="predicted"/>
<sequence>MAYSLRLGGSKWRQEMGRCRAASATGPADDDPNHRLKRKRAASENSETLATGDFVMITSHGCPSFQKCAVCQDFDLCIECFSVGAEVTPHKSNHPYRVMVFMVQRLEAVMVTARTELTVMVTAGDIKTDHGERAIEEMREESGVNFQRLSDMEDVMRRRKNIERGSEGSRGSVNRDKVGRREEIDDEWEEDKREYQWGDEKSGTSFI</sequence>
<dbReference type="PROSITE" id="PS50135">
    <property type="entry name" value="ZF_ZZ_2"/>
    <property type="match status" value="1"/>
</dbReference>
<dbReference type="SUPFAM" id="SSF57850">
    <property type="entry name" value="RING/U-box"/>
    <property type="match status" value="1"/>
</dbReference>
<evidence type="ECO:0000256" key="4">
    <source>
        <dbReference type="PROSITE-ProRule" id="PRU00228"/>
    </source>
</evidence>
<dbReference type="Pfam" id="PF25299">
    <property type="entry name" value="ZZ_ADA2"/>
    <property type="match status" value="1"/>
</dbReference>
<keyword evidence="3" id="KW-0862">Zinc</keyword>
<dbReference type="GO" id="GO:0003713">
    <property type="term" value="F:transcription coactivator activity"/>
    <property type="evidence" value="ECO:0007669"/>
    <property type="project" value="TreeGrafter"/>
</dbReference>
<evidence type="ECO:0000256" key="1">
    <source>
        <dbReference type="ARBA" id="ARBA00022723"/>
    </source>
</evidence>
<dbReference type="InterPro" id="IPR041983">
    <property type="entry name" value="ADA2-like_ZZ"/>
</dbReference>
<gene>
    <name evidence="7" type="ORF">V8G54_033862</name>
</gene>
<dbReference type="PANTHER" id="PTHR12374:SF20">
    <property type="entry name" value="TRANSCRIPTIONAL ADAPTER 2-ALPHA"/>
    <property type="match status" value="1"/>
</dbReference>
<dbReference type="InterPro" id="IPR000433">
    <property type="entry name" value="Znf_ZZ"/>
</dbReference>
<dbReference type="GO" id="GO:0005634">
    <property type="term" value="C:nucleus"/>
    <property type="evidence" value="ECO:0007669"/>
    <property type="project" value="TreeGrafter"/>
</dbReference>
<feature type="region of interest" description="Disordered" evidence="5">
    <location>
        <begin position="20"/>
        <end position="44"/>
    </location>
</feature>
<dbReference type="GO" id="GO:0006338">
    <property type="term" value="P:chromatin remodeling"/>
    <property type="evidence" value="ECO:0007669"/>
    <property type="project" value="TreeGrafter"/>
</dbReference>